<proteinExistence type="predicted"/>
<accession>A0A6A5W8Z3</accession>
<sequence>MLAIHNSREASTILNSNVLTTVFTTLDTSPGTPWKTADYDSLLATPRSRPPSLTPVSLTISSKVITAHRKAGLGGGVPADGGPDRDPHKRNGGIPFSYLVLFTDGNARGIGLTGADGIGEGMLC</sequence>
<keyword evidence="3" id="KW-1185">Reference proteome</keyword>
<evidence type="ECO:0000313" key="2">
    <source>
        <dbReference type="EMBL" id="KAF1994106.1"/>
    </source>
</evidence>
<name>A0A6A5W8Z3_9PLEO</name>
<feature type="region of interest" description="Disordered" evidence="1">
    <location>
        <begin position="71"/>
        <end position="91"/>
    </location>
</feature>
<dbReference type="Proteomes" id="UP000799779">
    <property type="component" value="Unassembled WGS sequence"/>
</dbReference>
<gene>
    <name evidence="2" type="ORF">P154DRAFT_582131</name>
</gene>
<protein>
    <submittedName>
        <fullName evidence="2">Uncharacterized protein</fullName>
    </submittedName>
</protein>
<evidence type="ECO:0000256" key="1">
    <source>
        <dbReference type="SAM" id="MobiDB-lite"/>
    </source>
</evidence>
<dbReference type="AlphaFoldDB" id="A0A6A5W8Z3"/>
<evidence type="ECO:0000313" key="3">
    <source>
        <dbReference type="Proteomes" id="UP000799779"/>
    </source>
</evidence>
<dbReference type="EMBL" id="ML977671">
    <property type="protein sequence ID" value="KAF1994106.1"/>
    <property type="molecule type" value="Genomic_DNA"/>
</dbReference>
<organism evidence="2 3">
    <name type="scientific">Amniculicola lignicola CBS 123094</name>
    <dbReference type="NCBI Taxonomy" id="1392246"/>
    <lineage>
        <taxon>Eukaryota</taxon>
        <taxon>Fungi</taxon>
        <taxon>Dikarya</taxon>
        <taxon>Ascomycota</taxon>
        <taxon>Pezizomycotina</taxon>
        <taxon>Dothideomycetes</taxon>
        <taxon>Pleosporomycetidae</taxon>
        <taxon>Pleosporales</taxon>
        <taxon>Amniculicolaceae</taxon>
        <taxon>Amniculicola</taxon>
    </lineage>
</organism>
<reference evidence="2" key="1">
    <citation type="journal article" date="2020" name="Stud. Mycol.">
        <title>101 Dothideomycetes genomes: a test case for predicting lifestyles and emergence of pathogens.</title>
        <authorList>
            <person name="Haridas S."/>
            <person name="Albert R."/>
            <person name="Binder M."/>
            <person name="Bloem J."/>
            <person name="Labutti K."/>
            <person name="Salamov A."/>
            <person name="Andreopoulos B."/>
            <person name="Baker S."/>
            <person name="Barry K."/>
            <person name="Bills G."/>
            <person name="Bluhm B."/>
            <person name="Cannon C."/>
            <person name="Castanera R."/>
            <person name="Culley D."/>
            <person name="Daum C."/>
            <person name="Ezra D."/>
            <person name="Gonzalez J."/>
            <person name="Henrissat B."/>
            <person name="Kuo A."/>
            <person name="Liang C."/>
            <person name="Lipzen A."/>
            <person name="Lutzoni F."/>
            <person name="Magnuson J."/>
            <person name="Mondo S."/>
            <person name="Nolan M."/>
            <person name="Ohm R."/>
            <person name="Pangilinan J."/>
            <person name="Park H.-J."/>
            <person name="Ramirez L."/>
            <person name="Alfaro M."/>
            <person name="Sun H."/>
            <person name="Tritt A."/>
            <person name="Yoshinaga Y."/>
            <person name="Zwiers L.-H."/>
            <person name="Turgeon B."/>
            <person name="Goodwin S."/>
            <person name="Spatafora J."/>
            <person name="Crous P."/>
            <person name="Grigoriev I."/>
        </authorList>
    </citation>
    <scope>NUCLEOTIDE SEQUENCE</scope>
    <source>
        <strain evidence="2">CBS 123094</strain>
    </source>
</reference>